<sequence length="158" mass="18321">MLYSTFYWIHICSYLLWLLAFAGSLFFASRVRGEREPSRKRTYMKRERLATNLGGHLGAIGILISGSMMAGMPGGPQWGWFNMQLYPWLAIKQSFFAVILVLIGFSIRRNRAFRKELNREETQPSDKTARKWNAAYRLSLLVYMLVLINTFLGLVKPF</sequence>
<keyword evidence="1" id="KW-0812">Transmembrane</keyword>
<dbReference type="RefSeq" id="WP_142713552.1">
    <property type="nucleotide sequence ID" value="NZ_FXTH01000004.1"/>
</dbReference>
<dbReference type="Proteomes" id="UP000317593">
    <property type="component" value="Unassembled WGS sequence"/>
</dbReference>
<reference evidence="2 3" key="1">
    <citation type="submission" date="2017-05" db="EMBL/GenBank/DDBJ databases">
        <authorList>
            <person name="Varghese N."/>
            <person name="Submissions S."/>
        </authorList>
    </citation>
    <scope>NUCLEOTIDE SEQUENCE [LARGE SCALE GENOMIC DNA]</scope>
    <source>
        <strain evidence="2 3">DSM 21194</strain>
    </source>
</reference>
<evidence type="ECO:0000256" key="1">
    <source>
        <dbReference type="SAM" id="Phobius"/>
    </source>
</evidence>
<dbReference type="OrthoDB" id="1525033at2"/>
<keyword evidence="1" id="KW-1133">Transmembrane helix</keyword>
<dbReference type="AlphaFoldDB" id="A0A521BU39"/>
<feature type="transmembrane region" description="Helical" evidence="1">
    <location>
        <begin position="134"/>
        <end position="155"/>
    </location>
</feature>
<proteinExistence type="predicted"/>
<name>A0A521BU39_9BACT</name>
<dbReference type="EMBL" id="FXTH01000004">
    <property type="protein sequence ID" value="SMO50677.1"/>
    <property type="molecule type" value="Genomic_DNA"/>
</dbReference>
<feature type="transmembrane region" description="Helical" evidence="1">
    <location>
        <begin position="85"/>
        <end position="107"/>
    </location>
</feature>
<feature type="transmembrane region" description="Helical" evidence="1">
    <location>
        <begin position="49"/>
        <end position="73"/>
    </location>
</feature>
<keyword evidence="1" id="KW-0472">Membrane</keyword>
<evidence type="ECO:0008006" key="4">
    <source>
        <dbReference type="Google" id="ProtNLM"/>
    </source>
</evidence>
<protein>
    <recommendedName>
        <fullName evidence="4">Copper resistance protein D</fullName>
    </recommendedName>
</protein>
<evidence type="ECO:0000313" key="2">
    <source>
        <dbReference type="EMBL" id="SMO50677.1"/>
    </source>
</evidence>
<keyword evidence="3" id="KW-1185">Reference proteome</keyword>
<feature type="transmembrane region" description="Helical" evidence="1">
    <location>
        <begin position="6"/>
        <end position="28"/>
    </location>
</feature>
<evidence type="ECO:0000313" key="3">
    <source>
        <dbReference type="Proteomes" id="UP000317593"/>
    </source>
</evidence>
<gene>
    <name evidence="2" type="ORF">SAMN06265218_10427</name>
</gene>
<organism evidence="2 3">
    <name type="scientific">Fodinibius sediminis</name>
    <dbReference type="NCBI Taxonomy" id="1214077"/>
    <lineage>
        <taxon>Bacteria</taxon>
        <taxon>Pseudomonadati</taxon>
        <taxon>Balneolota</taxon>
        <taxon>Balneolia</taxon>
        <taxon>Balneolales</taxon>
        <taxon>Balneolaceae</taxon>
        <taxon>Fodinibius</taxon>
    </lineage>
</organism>
<accession>A0A521BU39</accession>